<keyword evidence="2 6" id="KW-0472">Membrane</keyword>
<dbReference type="InterPro" id="IPR036179">
    <property type="entry name" value="Ig-like_dom_sf"/>
</dbReference>
<dbReference type="InterPro" id="IPR007110">
    <property type="entry name" value="Ig-like_dom"/>
</dbReference>
<sequence>SFILEKTVSLLCTPDGDSEAEEELVWLRNGAVVRLNEENRKGRSSVCISPIIHEDNEAVFTCHLSRNATVSASVTLNVTYHPQLSEAEQVEVEIESMLVLSCDIWANPQVSSILWTLNGSAVDLSASGFTMSSDGFTSQLTANTVERSLHEGTYECTAHFPLHGTISKVFQVTVTEKTMKFPLFPIIAGVVVVCLTAILAVVSRWKKIAKVTYKQ</sequence>
<keyword evidence="9" id="KW-1185">Reference proteome</keyword>
<keyword evidence="6" id="KW-1133">Transmembrane helix</keyword>
<dbReference type="InParanoid" id="A0A665XBQ2"/>
<reference evidence="8" key="2">
    <citation type="submission" date="2025-08" db="UniProtKB">
        <authorList>
            <consortium name="Ensembl"/>
        </authorList>
    </citation>
    <scope>IDENTIFICATION</scope>
</reference>
<reference evidence="8" key="1">
    <citation type="submission" date="2021-04" db="EMBL/GenBank/DDBJ databases">
        <authorList>
            <consortium name="Wellcome Sanger Institute Data Sharing"/>
        </authorList>
    </citation>
    <scope>NUCLEOTIDE SEQUENCE [LARGE SCALE GENOMIC DNA]</scope>
</reference>
<evidence type="ECO:0000313" key="8">
    <source>
        <dbReference type="Ensembl" id="ENSENLP00000053843.1"/>
    </source>
</evidence>
<evidence type="ECO:0000313" key="9">
    <source>
        <dbReference type="Proteomes" id="UP000472264"/>
    </source>
</evidence>
<evidence type="ECO:0000256" key="3">
    <source>
        <dbReference type="ARBA" id="ARBA00023157"/>
    </source>
</evidence>
<dbReference type="PROSITE" id="PS50835">
    <property type="entry name" value="IG_LIKE"/>
    <property type="match status" value="2"/>
</dbReference>
<reference evidence="8" key="3">
    <citation type="submission" date="2025-09" db="UniProtKB">
        <authorList>
            <consortium name="Ensembl"/>
        </authorList>
    </citation>
    <scope>IDENTIFICATION</scope>
</reference>
<dbReference type="CDD" id="cd00096">
    <property type="entry name" value="Ig"/>
    <property type="match status" value="1"/>
</dbReference>
<keyword evidence="5" id="KW-0393">Immunoglobulin domain</keyword>
<dbReference type="Proteomes" id="UP000472264">
    <property type="component" value="Chromosome 14"/>
</dbReference>
<feature type="transmembrane region" description="Helical" evidence="6">
    <location>
        <begin position="181"/>
        <end position="202"/>
    </location>
</feature>
<dbReference type="PANTHER" id="PTHR11640">
    <property type="entry name" value="NEPHRIN"/>
    <property type="match status" value="1"/>
</dbReference>
<protein>
    <submittedName>
        <fullName evidence="8">Transmembrane and immunoglobulin domain containing 1</fullName>
    </submittedName>
</protein>
<evidence type="ECO:0000256" key="6">
    <source>
        <dbReference type="SAM" id="Phobius"/>
    </source>
</evidence>
<dbReference type="GO" id="GO:0098609">
    <property type="term" value="P:cell-cell adhesion"/>
    <property type="evidence" value="ECO:0007669"/>
    <property type="project" value="TreeGrafter"/>
</dbReference>
<dbReference type="InterPro" id="IPR051275">
    <property type="entry name" value="Cell_adhesion_signaling"/>
</dbReference>
<name>A0A665XBQ2_ECHNA</name>
<organism evidence="8 9">
    <name type="scientific">Echeneis naucrates</name>
    <name type="common">Live sharksucker</name>
    <dbReference type="NCBI Taxonomy" id="173247"/>
    <lineage>
        <taxon>Eukaryota</taxon>
        <taxon>Metazoa</taxon>
        <taxon>Chordata</taxon>
        <taxon>Craniata</taxon>
        <taxon>Vertebrata</taxon>
        <taxon>Euteleostomi</taxon>
        <taxon>Actinopterygii</taxon>
        <taxon>Neopterygii</taxon>
        <taxon>Teleostei</taxon>
        <taxon>Neoteleostei</taxon>
        <taxon>Acanthomorphata</taxon>
        <taxon>Carangaria</taxon>
        <taxon>Carangiformes</taxon>
        <taxon>Echeneidae</taxon>
        <taxon>Echeneis</taxon>
    </lineage>
</organism>
<feature type="domain" description="Ig-like" evidence="7">
    <location>
        <begin position="82"/>
        <end position="175"/>
    </location>
</feature>
<evidence type="ECO:0000259" key="7">
    <source>
        <dbReference type="PROSITE" id="PS50835"/>
    </source>
</evidence>
<dbReference type="GO" id="GO:0005886">
    <property type="term" value="C:plasma membrane"/>
    <property type="evidence" value="ECO:0007669"/>
    <property type="project" value="TreeGrafter"/>
</dbReference>
<dbReference type="InterPro" id="IPR013783">
    <property type="entry name" value="Ig-like_fold"/>
</dbReference>
<dbReference type="GO" id="GO:0050839">
    <property type="term" value="F:cell adhesion molecule binding"/>
    <property type="evidence" value="ECO:0007669"/>
    <property type="project" value="TreeGrafter"/>
</dbReference>
<keyword evidence="3" id="KW-1015">Disulfide bond</keyword>
<feature type="domain" description="Ig-like" evidence="7">
    <location>
        <begin position="1"/>
        <end position="75"/>
    </location>
</feature>
<dbReference type="Ensembl" id="ENSENLT00000055118.1">
    <property type="protein sequence ID" value="ENSENLP00000053843.1"/>
    <property type="gene ID" value="ENSENLG00000022455.1"/>
</dbReference>
<dbReference type="GO" id="GO:0005911">
    <property type="term" value="C:cell-cell junction"/>
    <property type="evidence" value="ECO:0007669"/>
    <property type="project" value="TreeGrafter"/>
</dbReference>
<evidence type="ECO:0000256" key="2">
    <source>
        <dbReference type="ARBA" id="ARBA00023136"/>
    </source>
</evidence>
<comment type="subcellular location">
    <subcellularLocation>
        <location evidence="1">Membrane</location>
        <topology evidence="1">Single-pass type I membrane protein</topology>
    </subcellularLocation>
</comment>
<keyword evidence="4" id="KW-0325">Glycoprotein</keyword>
<keyword evidence="6" id="KW-0812">Transmembrane</keyword>
<dbReference type="PANTHER" id="PTHR11640:SF31">
    <property type="entry name" value="IRREGULAR CHIASM C-ROUGHEST PROTEIN-RELATED"/>
    <property type="match status" value="1"/>
</dbReference>
<dbReference type="Pfam" id="PF13927">
    <property type="entry name" value="Ig_3"/>
    <property type="match status" value="1"/>
</dbReference>
<proteinExistence type="predicted"/>
<dbReference type="Gene3D" id="2.60.40.10">
    <property type="entry name" value="Immunoglobulins"/>
    <property type="match status" value="2"/>
</dbReference>
<dbReference type="AlphaFoldDB" id="A0A665XBQ2"/>
<evidence type="ECO:0000256" key="4">
    <source>
        <dbReference type="ARBA" id="ARBA00023180"/>
    </source>
</evidence>
<dbReference type="SUPFAM" id="SSF48726">
    <property type="entry name" value="Immunoglobulin"/>
    <property type="match status" value="2"/>
</dbReference>
<dbReference type="SMART" id="SM00409">
    <property type="entry name" value="IG"/>
    <property type="match status" value="2"/>
</dbReference>
<dbReference type="InterPro" id="IPR003599">
    <property type="entry name" value="Ig_sub"/>
</dbReference>
<dbReference type="OMA" id="TCQLARN"/>
<evidence type="ECO:0000256" key="5">
    <source>
        <dbReference type="ARBA" id="ARBA00023319"/>
    </source>
</evidence>
<evidence type="ECO:0000256" key="1">
    <source>
        <dbReference type="ARBA" id="ARBA00004479"/>
    </source>
</evidence>
<accession>A0A665XBQ2</accession>